<keyword evidence="1" id="KW-0472">Membrane</keyword>
<comment type="caution">
    <text evidence="2">The sequence shown here is derived from an EMBL/GenBank/DDBJ whole genome shotgun (WGS) entry which is preliminary data.</text>
</comment>
<dbReference type="eggNOG" id="ENOG5033ABB">
    <property type="taxonomic scope" value="Bacteria"/>
</dbReference>
<feature type="transmembrane region" description="Helical" evidence="1">
    <location>
        <begin position="29"/>
        <end position="45"/>
    </location>
</feature>
<organism evidence="2 3">
    <name type="scientific">Legionella sainthelensi</name>
    <dbReference type="NCBI Taxonomy" id="28087"/>
    <lineage>
        <taxon>Bacteria</taxon>
        <taxon>Pseudomonadati</taxon>
        <taxon>Pseudomonadota</taxon>
        <taxon>Gammaproteobacteria</taxon>
        <taxon>Legionellales</taxon>
        <taxon>Legionellaceae</taxon>
        <taxon>Legionella</taxon>
    </lineage>
</organism>
<evidence type="ECO:0000256" key="1">
    <source>
        <dbReference type="SAM" id="Phobius"/>
    </source>
</evidence>
<keyword evidence="1" id="KW-0812">Transmembrane</keyword>
<keyword evidence="1" id="KW-1133">Transmembrane helix</keyword>
<proteinExistence type="predicted"/>
<accession>A0A0W0YRV9</accession>
<dbReference type="Proteomes" id="UP000054621">
    <property type="component" value="Unassembled WGS sequence"/>
</dbReference>
<sequence length="51" mass="5712">SISNSEVKRTCANDSVRLPHVKVGHRQGLFLKAAYYAAFFLPYFLSSPAPR</sequence>
<name>A0A0W0YRV9_9GAMM</name>
<dbReference type="AlphaFoldDB" id="A0A0W0YRV9"/>
<evidence type="ECO:0000313" key="3">
    <source>
        <dbReference type="Proteomes" id="UP000054621"/>
    </source>
</evidence>
<reference evidence="2 3" key="1">
    <citation type="submission" date="2015-11" db="EMBL/GenBank/DDBJ databases">
        <title>Genomic analysis of 38 Legionella species identifies large and diverse effector repertoires.</title>
        <authorList>
            <person name="Burstein D."/>
            <person name="Amaro F."/>
            <person name="Zusman T."/>
            <person name="Lifshitz Z."/>
            <person name="Cohen O."/>
            <person name="Gilbert J.A."/>
            <person name="Pupko T."/>
            <person name="Shuman H.A."/>
            <person name="Segal G."/>
        </authorList>
    </citation>
    <scope>NUCLEOTIDE SEQUENCE [LARGE SCALE GENOMIC DNA]</scope>
    <source>
        <strain evidence="2 3">Mt.St.Helens-4</strain>
    </source>
</reference>
<protein>
    <submittedName>
        <fullName evidence="2">Uncharacterized protein</fullName>
    </submittedName>
</protein>
<gene>
    <name evidence="2" type="ORF">Lsai_0524</name>
</gene>
<feature type="non-terminal residue" evidence="2">
    <location>
        <position position="1"/>
    </location>
</feature>
<evidence type="ECO:0000313" key="2">
    <source>
        <dbReference type="EMBL" id="KTD59613.1"/>
    </source>
</evidence>
<dbReference type="EMBL" id="LNYV01000005">
    <property type="protein sequence ID" value="KTD59613.1"/>
    <property type="molecule type" value="Genomic_DNA"/>
</dbReference>